<keyword evidence="5" id="KW-1185">Reference proteome</keyword>
<dbReference type="Gene3D" id="3.20.20.70">
    <property type="entry name" value="Aldolase class I"/>
    <property type="match status" value="1"/>
</dbReference>
<evidence type="ECO:0000313" key="5">
    <source>
        <dbReference type="Proteomes" id="UP000292639"/>
    </source>
</evidence>
<evidence type="ECO:0000259" key="3">
    <source>
        <dbReference type="PROSITE" id="PS50991"/>
    </source>
</evidence>
<evidence type="ECO:0000313" key="4">
    <source>
        <dbReference type="EMBL" id="TBU99258.1"/>
    </source>
</evidence>
<evidence type="ECO:0000256" key="1">
    <source>
        <dbReference type="ARBA" id="ARBA00023267"/>
    </source>
</evidence>
<protein>
    <submittedName>
        <fullName evidence="4">Oxaloacetate decarboxylase subunit alpha</fullName>
    </submittedName>
</protein>
<dbReference type="PROSITE" id="PS50991">
    <property type="entry name" value="PYR_CT"/>
    <property type="match status" value="1"/>
</dbReference>
<dbReference type="PANTHER" id="PTHR43778:SF2">
    <property type="entry name" value="PYRUVATE CARBOXYLASE, MITOCHONDRIAL"/>
    <property type="match status" value="1"/>
</dbReference>
<dbReference type="PANTHER" id="PTHR43778">
    <property type="entry name" value="PYRUVATE CARBOXYLASE"/>
    <property type="match status" value="1"/>
</dbReference>
<dbReference type="FunFam" id="2.40.50.100:FF:000003">
    <property type="entry name" value="Acetyl-CoA carboxylase biotin carboxyl carrier protein"/>
    <property type="match status" value="1"/>
</dbReference>
<dbReference type="Pfam" id="PF00682">
    <property type="entry name" value="HMGL-like"/>
    <property type="match status" value="1"/>
</dbReference>
<dbReference type="OrthoDB" id="9760256at2"/>
<dbReference type="PROSITE" id="PS50968">
    <property type="entry name" value="BIOTINYL_LIPOYL"/>
    <property type="match status" value="1"/>
</dbReference>
<dbReference type="SUPFAM" id="SSF51569">
    <property type="entry name" value="Aldolase"/>
    <property type="match status" value="1"/>
</dbReference>
<comment type="caution">
    <text evidence="4">The sequence shown here is derived from an EMBL/GenBank/DDBJ whole genome shotgun (WGS) entry which is preliminary data.</text>
</comment>
<reference evidence="4 5" key="1">
    <citation type="submission" date="2018-06" db="EMBL/GenBank/DDBJ databases">
        <title>Three novel Pseudomonas species isolated from symptomatic oak.</title>
        <authorList>
            <person name="Bueno-Gonzalez V."/>
            <person name="Brady C."/>
        </authorList>
    </citation>
    <scope>NUCLEOTIDE SEQUENCE [LARGE SCALE GENOMIC DNA]</scope>
    <source>
        <strain evidence="4 5">P17C</strain>
    </source>
</reference>
<dbReference type="InterPro" id="IPR000089">
    <property type="entry name" value="Biotin_lipoyl"/>
</dbReference>
<dbReference type="Proteomes" id="UP000292639">
    <property type="component" value="Unassembled WGS sequence"/>
</dbReference>
<dbReference type="Gene3D" id="2.40.50.100">
    <property type="match status" value="1"/>
</dbReference>
<dbReference type="GO" id="GO:0005737">
    <property type="term" value="C:cytoplasm"/>
    <property type="evidence" value="ECO:0007669"/>
    <property type="project" value="TreeGrafter"/>
</dbReference>
<feature type="domain" description="Lipoyl-binding" evidence="2">
    <location>
        <begin position="526"/>
        <end position="601"/>
    </location>
</feature>
<dbReference type="GO" id="GO:0008948">
    <property type="term" value="F:oxaloacetate decarboxylase activity"/>
    <property type="evidence" value="ECO:0007669"/>
    <property type="project" value="InterPro"/>
</dbReference>
<dbReference type="InterPro" id="IPR000891">
    <property type="entry name" value="PYR_CT"/>
</dbReference>
<dbReference type="Pfam" id="PF02436">
    <property type="entry name" value="PYC_OADA"/>
    <property type="match status" value="1"/>
</dbReference>
<dbReference type="NCBIfam" id="NF006761">
    <property type="entry name" value="PRK09282.1"/>
    <property type="match status" value="1"/>
</dbReference>
<dbReference type="AlphaFoldDB" id="A0A4Q9RDI1"/>
<dbReference type="InterPro" id="IPR013785">
    <property type="entry name" value="Aldolase_TIM"/>
</dbReference>
<name>A0A4Q9RDI1_9GAMM</name>
<dbReference type="SUPFAM" id="SSF51230">
    <property type="entry name" value="Single hybrid motif"/>
    <property type="match status" value="1"/>
</dbReference>
<dbReference type="NCBIfam" id="TIGR01108">
    <property type="entry name" value="oadA"/>
    <property type="match status" value="1"/>
</dbReference>
<dbReference type="InterPro" id="IPR055268">
    <property type="entry name" value="PCB-like"/>
</dbReference>
<dbReference type="InterPro" id="IPR005776">
    <property type="entry name" value="OadA"/>
</dbReference>
<dbReference type="CDD" id="cd06850">
    <property type="entry name" value="biotinyl_domain"/>
    <property type="match status" value="1"/>
</dbReference>
<gene>
    <name evidence="4" type="primary">oadA</name>
    <name evidence="4" type="ORF">DNJ96_02820</name>
</gene>
<dbReference type="GO" id="GO:0004736">
    <property type="term" value="F:pyruvate carboxylase activity"/>
    <property type="evidence" value="ECO:0007669"/>
    <property type="project" value="TreeGrafter"/>
</dbReference>
<sequence length="602" mass="65740">MSHQKIAVTDTILRDAHQSLIATRMRLEDMLPICDKLDRVGYWSLEVWGGATFDACVRFLKEDPWERLRKLREALPNTRLQMLLRGQNLLGYRHYSDDVVEAFVAKAAEKGIDVFRIFDAMNDVRNLETAIRAVKKSGKHAQGTICYTTSPVHTVEAFVKQARTMRDLGVDSIAIKDMAGLLTPYATGDLVRALKAEIGLPVFIHSHDTAGVASMCQLKAIENGAGHIDTAISSFAWGTSHPGTESMVAALRGTEYDTGLDLELLQEIGLYFYAIRKKYHQFESEFTAVDTRVQVNQVPGGMMSNLANQLKEQGALNRINEVFAEIPRVREDLGFPPLVTPTSQIVGTQAVFNVLAGERYKTITTEVKYYLQGRYGKAPGKIDKKLQLQAIGGEEIIEVRPADLIPPELDKLRTEIGGLAKSEEDVLTYAMFPDIGRKFLEEREAGTLVPEALLPIPDGQAQPAAGQGVATEFVIDVHGESYRVDITGVGIKGEGKRNFYISIDGVPEEVVVEPLNDFVGGAGDKRKQASAPGDVSTSMPGNIVDVLVQVGDSVKAGQPVLVTEAMKMESEVQAPIGGTVKAVHVAKGDRVTPGEVLVEIEG</sequence>
<dbReference type="GO" id="GO:0006094">
    <property type="term" value="P:gluconeogenesis"/>
    <property type="evidence" value="ECO:0007669"/>
    <property type="project" value="TreeGrafter"/>
</dbReference>
<evidence type="ECO:0000259" key="2">
    <source>
        <dbReference type="PROSITE" id="PS50968"/>
    </source>
</evidence>
<dbReference type="EMBL" id="QJUP01000002">
    <property type="protein sequence ID" value="TBU99258.1"/>
    <property type="molecule type" value="Genomic_DNA"/>
</dbReference>
<dbReference type="InterPro" id="IPR011053">
    <property type="entry name" value="Single_hybrid_motif"/>
</dbReference>
<feature type="domain" description="Pyruvate carboxyltransferase" evidence="3">
    <location>
        <begin position="6"/>
        <end position="266"/>
    </location>
</feature>
<proteinExistence type="predicted"/>
<accession>A0A4Q9RDI1</accession>
<dbReference type="InterPro" id="IPR003379">
    <property type="entry name" value="Carboxylase_cons_dom"/>
</dbReference>
<dbReference type="SUPFAM" id="SSF89000">
    <property type="entry name" value="post-HMGL domain-like"/>
    <property type="match status" value="1"/>
</dbReference>
<dbReference type="GO" id="GO:0006814">
    <property type="term" value="P:sodium ion transport"/>
    <property type="evidence" value="ECO:0007669"/>
    <property type="project" value="InterPro"/>
</dbReference>
<organism evidence="4 5">
    <name type="scientific">Stutzerimonas kirkiae</name>
    <dbReference type="NCBI Taxonomy" id="2211392"/>
    <lineage>
        <taxon>Bacteria</taxon>
        <taxon>Pseudomonadati</taxon>
        <taxon>Pseudomonadota</taxon>
        <taxon>Gammaproteobacteria</taxon>
        <taxon>Pseudomonadales</taxon>
        <taxon>Pseudomonadaceae</taxon>
        <taxon>Stutzerimonas</taxon>
    </lineage>
</organism>
<keyword evidence="1" id="KW-0092">Biotin</keyword>
<dbReference type="RefSeq" id="WP_131182862.1">
    <property type="nucleotide sequence ID" value="NZ_QJUO01000001.1"/>
</dbReference>
<dbReference type="CDD" id="cd07937">
    <property type="entry name" value="DRE_TIM_PC_TC_5S"/>
    <property type="match status" value="1"/>
</dbReference>
<dbReference type="Pfam" id="PF00364">
    <property type="entry name" value="Biotin_lipoyl"/>
    <property type="match status" value="1"/>
</dbReference>